<feature type="compositionally biased region" description="Polar residues" evidence="1">
    <location>
        <begin position="513"/>
        <end position="533"/>
    </location>
</feature>
<accession>A0A2P6REL1</accession>
<sequence>MWPAAAGVRSPITSKPSGNPQNPKPSSEETPSSNPFNFNGAGSDGPSCPNVRSRSARPRPRLAKHRRKQDANAGSRTGPAETAGPEVNPFCSVSGGAATSVFNQFSFPSGGGGFVFGATLSGVDERAQVNSGDGREFGEVESVSAKQDDPLGPSSCGERRECDTDQSGNGIFECDQNHSAPNLSAENGESAECVEKLGDFGCGSEVGRSEYCENEGKSGNDSSGIGFVFGSGWSNSSSDLNSGKNDSSGNVEKLVDEVGRKMRVESDTEFEKVKVNSFEFHTEERWSSDKVHDEGIFVFGSSGKKGSSLTDSKVANCQDEVKSSDEGDCKSNSNSRNDNLSSDFSSKCNLVSETSEVTCGDNHKSTDHVVFGSESNTAGTTSGISSSTEFTFQAGLGDSVDAGQFPECQINKPNAAAGPCSFSSIGLGIQLNGCVSEAASAGGVKGKDESSFTSSPDGFGVCFEDFNTPLRFPACLKENLFPEINKSNISMKGRSVRDKGSRKTRGRLKKPSLSKQWPAQDNVPKESSSQENPVSPGCGSPMDFSPYEETTVADPHSRESSTMSNDTFHIVSNTAPCGSNATVPIGPNGDEGEFAAKGDQIYGKATDENSRYHGERIFVDNCFSKGSGSGAETPCFSSNGISHAGKDSEDVRADNGVNLESQEQDCGTPCFASGLKNMERKTFTFVASSSAEGSPIVARRLPRRVKNKKKVGSNTFVITPSPNVQFGGSDQFTPHSSTPLSFDAVGKSEPHEQVTKVHIPSTEATHETCEKWRIRGNKAYRNKDFSKAEDFYTQGIVSVPSSERSGSCLRPLLLCYSNRAATRMYMGRIREALGDCMMATALDPNFLKVQMRAANFHLLLGEVENAQRYFNNCLESGTGVCLDRRIVIDSADGIQKAQKVAEYTNRSAKLLEQRTTDAALSALEIVSEALSISEYSEKLLEMKAEALCLLRRYEEAIQLCEQSMYFAEKNFSSLNSVVNMDTAGCEDHPYARLWRWFFISKSYFHLGRFQAALDLLEKLEQVGSIKDRYASKNLESSISLAVTIRELLSHKDAGNEAFRSGRYTEAVEHYTVALSRNIGSRPFSAICLCNRAAAHQALGQITDAIADCSLAIALDGHYVKAVSRRATLHEMIRDYGQAASDLQRLISVLENQSGDKAKEPTSQGSSNGRTQELRNSYRRMPLMEQEAKKGIPLNFYLILGIKSSDTSSDIKKAYRKAALKHHPDKAGQFLARSESGDEGQLWKEISLEVHKDADRLFKMIGEAYAVLSDPNKRSEYDLEEDIRKSAKESKERGVYRKSSDFQSPRRSSYRKPDFYSSPFERSSYCRNSRESWKTYGDSYSRW</sequence>
<protein>
    <submittedName>
        <fullName evidence="3">Putative DnaJ domain, acetyltransferase A, auxiliary subunit</fullName>
    </submittedName>
</protein>
<dbReference type="OMA" id="DAYGCGR"/>
<dbReference type="SUPFAM" id="SSF48452">
    <property type="entry name" value="TPR-like"/>
    <property type="match status" value="2"/>
</dbReference>
<feature type="region of interest" description="Disordered" evidence="1">
    <location>
        <begin position="491"/>
        <end position="563"/>
    </location>
</feature>
<feature type="compositionally biased region" description="Polar residues" evidence="1">
    <location>
        <begin position="11"/>
        <end position="37"/>
    </location>
</feature>
<dbReference type="InterPro" id="IPR001623">
    <property type="entry name" value="DnaJ_domain"/>
</dbReference>
<dbReference type="InterPro" id="IPR036869">
    <property type="entry name" value="J_dom_sf"/>
</dbReference>
<dbReference type="SMART" id="SM00028">
    <property type="entry name" value="TPR"/>
    <property type="match status" value="8"/>
</dbReference>
<evidence type="ECO:0000256" key="1">
    <source>
        <dbReference type="SAM" id="MobiDB-lite"/>
    </source>
</evidence>
<name>A0A2P6REL1_ROSCH</name>
<dbReference type="PANTHER" id="PTHR45181">
    <property type="entry name" value="HEAT SHOCK PROTEIN DNAJ WITH TETRATRICOPEPTIDE REPEAT-CONTAINING PROTEIN"/>
    <property type="match status" value="1"/>
</dbReference>
<organism evidence="3 4">
    <name type="scientific">Rosa chinensis</name>
    <name type="common">China rose</name>
    <dbReference type="NCBI Taxonomy" id="74649"/>
    <lineage>
        <taxon>Eukaryota</taxon>
        <taxon>Viridiplantae</taxon>
        <taxon>Streptophyta</taxon>
        <taxon>Embryophyta</taxon>
        <taxon>Tracheophyta</taxon>
        <taxon>Spermatophyta</taxon>
        <taxon>Magnoliopsida</taxon>
        <taxon>eudicotyledons</taxon>
        <taxon>Gunneridae</taxon>
        <taxon>Pentapetalae</taxon>
        <taxon>rosids</taxon>
        <taxon>fabids</taxon>
        <taxon>Rosales</taxon>
        <taxon>Rosaceae</taxon>
        <taxon>Rosoideae</taxon>
        <taxon>Rosoideae incertae sedis</taxon>
        <taxon>Rosa</taxon>
    </lineage>
</organism>
<dbReference type="PANTHER" id="PTHR45181:SF8">
    <property type="entry name" value="HEAT SHOCK PROTEIN DNAJ WITH TETRATRICOPEPTIDE REPEAT-CONTAINING PROTEIN"/>
    <property type="match status" value="1"/>
</dbReference>
<dbReference type="CDD" id="cd06257">
    <property type="entry name" value="DnaJ"/>
    <property type="match status" value="1"/>
</dbReference>
<dbReference type="InterPro" id="IPR018253">
    <property type="entry name" value="DnaJ_domain_CS"/>
</dbReference>
<feature type="compositionally biased region" description="Low complexity" evidence="1">
    <location>
        <begin position="331"/>
        <end position="341"/>
    </location>
</feature>
<dbReference type="PRINTS" id="PR00625">
    <property type="entry name" value="JDOMAIN"/>
</dbReference>
<feature type="compositionally biased region" description="Basic and acidic residues" evidence="1">
    <location>
        <begin position="1286"/>
        <end position="1299"/>
    </location>
</feature>
<dbReference type="PROSITE" id="PS50076">
    <property type="entry name" value="DNAJ_2"/>
    <property type="match status" value="1"/>
</dbReference>
<dbReference type="InterPro" id="IPR019734">
    <property type="entry name" value="TPR_rpt"/>
</dbReference>
<proteinExistence type="predicted"/>
<dbReference type="GO" id="GO:0016740">
    <property type="term" value="F:transferase activity"/>
    <property type="evidence" value="ECO:0007669"/>
    <property type="project" value="UniProtKB-KW"/>
</dbReference>
<feature type="compositionally biased region" description="Basic and acidic residues" evidence="1">
    <location>
        <begin position="320"/>
        <end position="329"/>
    </location>
</feature>
<reference evidence="3 4" key="1">
    <citation type="journal article" date="2018" name="Nat. Genet.">
        <title>The Rosa genome provides new insights in the design of modern roses.</title>
        <authorList>
            <person name="Bendahmane M."/>
        </authorList>
    </citation>
    <scope>NUCLEOTIDE SEQUENCE [LARGE SCALE GENOMIC DNA]</scope>
    <source>
        <strain evidence="4">cv. Old Blush</strain>
    </source>
</reference>
<evidence type="ECO:0000259" key="2">
    <source>
        <dbReference type="PROSITE" id="PS50076"/>
    </source>
</evidence>
<keyword evidence="4" id="KW-1185">Reference proteome</keyword>
<dbReference type="Gramene" id="PRQ44866">
    <property type="protein sequence ID" value="PRQ44866"/>
    <property type="gene ID" value="RchiOBHm_Chr3g0483931"/>
</dbReference>
<dbReference type="PROSITE" id="PS00636">
    <property type="entry name" value="DNAJ_1"/>
    <property type="match status" value="1"/>
</dbReference>
<feature type="region of interest" description="Disordered" evidence="1">
    <location>
        <begin position="1152"/>
        <end position="1174"/>
    </location>
</feature>
<feature type="region of interest" description="Disordered" evidence="1">
    <location>
        <begin position="1"/>
        <end position="87"/>
    </location>
</feature>
<dbReference type="OrthoDB" id="10250354at2759"/>
<feature type="compositionally biased region" description="Polar residues" evidence="1">
    <location>
        <begin position="1160"/>
        <end position="1174"/>
    </location>
</feature>
<dbReference type="InterPro" id="IPR011990">
    <property type="entry name" value="TPR-like_helical_dom_sf"/>
</dbReference>
<feature type="domain" description="J" evidence="2">
    <location>
        <begin position="1194"/>
        <end position="1280"/>
    </location>
</feature>
<keyword evidence="3" id="KW-0808">Transferase</keyword>
<dbReference type="Proteomes" id="UP000238479">
    <property type="component" value="Chromosome 3"/>
</dbReference>
<dbReference type="EMBL" id="PDCK01000041">
    <property type="protein sequence ID" value="PRQ44866.1"/>
    <property type="molecule type" value="Genomic_DNA"/>
</dbReference>
<dbReference type="SUPFAM" id="SSF46565">
    <property type="entry name" value="Chaperone J-domain"/>
    <property type="match status" value="1"/>
</dbReference>
<dbReference type="Gene3D" id="1.10.287.110">
    <property type="entry name" value="DnaJ domain"/>
    <property type="match status" value="1"/>
</dbReference>
<feature type="region of interest" description="Disordered" evidence="1">
    <location>
        <begin position="320"/>
        <end position="341"/>
    </location>
</feature>
<gene>
    <name evidence="3" type="ORF">RchiOBHm_Chr3g0483931</name>
</gene>
<feature type="region of interest" description="Disordered" evidence="1">
    <location>
        <begin position="1286"/>
        <end position="1342"/>
    </location>
</feature>
<feature type="region of interest" description="Disordered" evidence="1">
    <location>
        <begin position="130"/>
        <end position="168"/>
    </location>
</feature>
<dbReference type="Pfam" id="PF00226">
    <property type="entry name" value="DnaJ"/>
    <property type="match status" value="1"/>
</dbReference>
<evidence type="ECO:0000313" key="3">
    <source>
        <dbReference type="EMBL" id="PRQ44866.1"/>
    </source>
</evidence>
<feature type="compositionally biased region" description="Basic residues" evidence="1">
    <location>
        <begin position="54"/>
        <end position="68"/>
    </location>
</feature>
<feature type="compositionally biased region" description="Basic residues" evidence="1">
    <location>
        <begin position="502"/>
        <end position="512"/>
    </location>
</feature>
<evidence type="ECO:0000313" key="4">
    <source>
        <dbReference type="Proteomes" id="UP000238479"/>
    </source>
</evidence>
<dbReference type="STRING" id="74649.A0A2P6REL1"/>
<comment type="caution">
    <text evidence="3">The sequence shown here is derived from an EMBL/GenBank/DDBJ whole genome shotgun (WGS) entry which is preliminary data.</text>
</comment>
<dbReference type="Gene3D" id="1.25.40.10">
    <property type="entry name" value="Tetratricopeptide repeat domain"/>
    <property type="match status" value="3"/>
</dbReference>
<dbReference type="SMART" id="SM00271">
    <property type="entry name" value="DnaJ"/>
    <property type="match status" value="1"/>
</dbReference>